<comment type="caution">
    <text evidence="1">The sequence shown here is derived from an EMBL/GenBank/DDBJ whole genome shotgun (WGS) entry which is preliminary data.</text>
</comment>
<evidence type="ECO:0000313" key="3">
    <source>
        <dbReference type="Proteomes" id="UP000265724"/>
    </source>
</evidence>
<dbReference type="InterPro" id="IPR015947">
    <property type="entry name" value="PUA-like_sf"/>
</dbReference>
<dbReference type="SUPFAM" id="SSF88697">
    <property type="entry name" value="PUA domain-like"/>
    <property type="match status" value="1"/>
</dbReference>
<dbReference type="EMBL" id="QXIX01000060">
    <property type="protein sequence ID" value="RIE11645.1"/>
    <property type="molecule type" value="Genomic_DNA"/>
</dbReference>
<evidence type="ECO:0000313" key="4">
    <source>
        <dbReference type="Proteomes" id="UP000266042"/>
    </source>
</evidence>
<dbReference type="AlphaFoldDB" id="A0A398DAD9"/>
<reference evidence="3 4" key="1">
    <citation type="submission" date="2018-09" db="EMBL/GenBank/DDBJ databases">
        <title>Discovery and Ecogenomic Context for Candidatus Cryosericales, a Global Caldiserica Order Active in Thawing Permafrost.</title>
        <authorList>
            <person name="Martinez M.A."/>
            <person name="Woodcroft B.J."/>
            <person name="Ignacio Espinoza J.C."/>
            <person name="Zayed A."/>
            <person name="Singleton C.M."/>
            <person name="Boyd J."/>
            <person name="Li Y.-F."/>
            <person name="Purvine S."/>
            <person name="Maughan H."/>
            <person name="Hodgkins S.B."/>
            <person name="Anderson D."/>
            <person name="Sederholm M."/>
            <person name="Temperton B."/>
            <person name="Saleska S.R."/>
            <person name="Tyson G.W."/>
            <person name="Rich V.I."/>
        </authorList>
    </citation>
    <scope>NUCLEOTIDE SEQUENCE [LARGE SCALE GENOMIC DNA]</scope>
    <source>
        <strain evidence="2 3">SMC2</strain>
        <strain evidence="1 4">SMC3</strain>
    </source>
</reference>
<organism evidence="1 4">
    <name type="scientific">Candidatus Cryosericum hinesii</name>
    <dbReference type="NCBI Taxonomy" id="2290915"/>
    <lineage>
        <taxon>Bacteria</taxon>
        <taxon>Pseudomonadati</taxon>
        <taxon>Caldisericota/Cryosericota group</taxon>
        <taxon>Candidatus Cryosericota</taxon>
        <taxon>Candidatus Cryosericia</taxon>
        <taxon>Candidatus Cryosericales</taxon>
        <taxon>Candidatus Cryosericaceae</taxon>
        <taxon>Candidatus Cryosericum</taxon>
    </lineage>
</organism>
<proteinExistence type="predicted"/>
<dbReference type="Proteomes" id="UP000266042">
    <property type="component" value="Unassembled WGS sequence"/>
</dbReference>
<accession>A0A398DAD9</accession>
<dbReference type="EMBL" id="QXIW01000036">
    <property type="protein sequence ID" value="RIE11570.1"/>
    <property type="molecule type" value="Genomic_DNA"/>
</dbReference>
<name>A0A398DAD9_9BACT</name>
<dbReference type="Proteomes" id="UP000265724">
    <property type="component" value="Unassembled WGS sequence"/>
</dbReference>
<gene>
    <name evidence="2" type="ORF">SMC2_08720</name>
    <name evidence="1" type="ORF">SMC3_08870</name>
</gene>
<evidence type="ECO:0000313" key="2">
    <source>
        <dbReference type="EMBL" id="RIE11645.1"/>
    </source>
</evidence>
<keyword evidence="3" id="KW-1185">Reference proteome</keyword>
<protein>
    <submittedName>
        <fullName evidence="1">EVE domain-containing protein</fullName>
    </submittedName>
</protein>
<sequence length="170" mass="19712">MWAMTYSTTRHRHGRYDMPTWLFQGSPKDFPAFDNYLRNYAEISWHVRQKRAAEEIYPDDEVYIWRLEGNHPGTGGIVAHGILTTEARVIPDEGKKSWVRHQPGPTIPSVDITLDDVRLTPDEGCLTRADLLEDAVLWNMHVVQSPHLTNYKLTSEEEERVATLWRAAKR</sequence>
<evidence type="ECO:0000313" key="1">
    <source>
        <dbReference type="EMBL" id="RIE11570.1"/>
    </source>
</evidence>